<feature type="transmembrane region" description="Helical" evidence="1">
    <location>
        <begin position="6"/>
        <end position="26"/>
    </location>
</feature>
<proteinExistence type="predicted"/>
<organism evidence="3 4">
    <name type="scientific">Granulicella pectinivorans</name>
    <dbReference type="NCBI Taxonomy" id="474950"/>
    <lineage>
        <taxon>Bacteria</taxon>
        <taxon>Pseudomonadati</taxon>
        <taxon>Acidobacteriota</taxon>
        <taxon>Terriglobia</taxon>
        <taxon>Terriglobales</taxon>
        <taxon>Acidobacteriaceae</taxon>
        <taxon>Granulicella</taxon>
    </lineage>
</organism>
<name>A0A1I6N1I7_9BACT</name>
<gene>
    <name evidence="3" type="ORF">SAMN05421771_4309</name>
</gene>
<dbReference type="STRING" id="474950.SAMN05421771_4309"/>
<keyword evidence="1" id="KW-0472">Membrane</keyword>
<accession>A0A1I6N1I7</accession>
<feature type="domain" description="DUF218" evidence="2">
    <location>
        <begin position="40"/>
        <end position="179"/>
    </location>
</feature>
<protein>
    <submittedName>
        <fullName evidence="3">DUF218 domain-containing protein</fullName>
    </submittedName>
</protein>
<evidence type="ECO:0000313" key="3">
    <source>
        <dbReference type="EMBL" id="SFS21731.1"/>
    </source>
</evidence>
<dbReference type="InterPro" id="IPR051599">
    <property type="entry name" value="Cell_Envelope_Assoc"/>
</dbReference>
<keyword evidence="1" id="KW-1133">Transmembrane helix</keyword>
<dbReference type="CDD" id="cd06259">
    <property type="entry name" value="YdcF-like"/>
    <property type="match status" value="1"/>
</dbReference>
<dbReference type="GO" id="GO:0005886">
    <property type="term" value="C:plasma membrane"/>
    <property type="evidence" value="ECO:0007669"/>
    <property type="project" value="TreeGrafter"/>
</dbReference>
<evidence type="ECO:0000259" key="2">
    <source>
        <dbReference type="Pfam" id="PF02698"/>
    </source>
</evidence>
<sequence length="203" mass="23212">MRIVRWVLGIVLVGGLAVVAGEFALWRMEPRSNTTRKTFDVILVLGTPSKMDGTPSPEQRERVLEGVREWKKGVAPRLVMSGGAAHNGWVEGESMKTFAVQQGVPADDVLVEGQAKDTIQNVWYTVEMMKANGWHSAEVVSNWYHLPRAERILAHFPIEWRTDAAEWPPEYTFSDKWTRDWREVQSCLFLRMHGFKPSKFISK</sequence>
<reference evidence="3 4" key="1">
    <citation type="submission" date="2016-10" db="EMBL/GenBank/DDBJ databases">
        <authorList>
            <person name="de Groot N.N."/>
        </authorList>
    </citation>
    <scope>NUCLEOTIDE SEQUENCE [LARGE SCALE GENOMIC DNA]</scope>
    <source>
        <strain evidence="3 4">DSM 21001</strain>
    </source>
</reference>
<dbReference type="InterPro" id="IPR014729">
    <property type="entry name" value="Rossmann-like_a/b/a_fold"/>
</dbReference>
<dbReference type="Proteomes" id="UP000199024">
    <property type="component" value="Unassembled WGS sequence"/>
</dbReference>
<dbReference type="PANTHER" id="PTHR30336">
    <property type="entry name" value="INNER MEMBRANE PROTEIN, PROBABLE PERMEASE"/>
    <property type="match status" value="1"/>
</dbReference>
<evidence type="ECO:0000313" key="4">
    <source>
        <dbReference type="Proteomes" id="UP000199024"/>
    </source>
</evidence>
<keyword evidence="4" id="KW-1185">Reference proteome</keyword>
<keyword evidence="1" id="KW-0812">Transmembrane</keyword>
<dbReference type="Pfam" id="PF02698">
    <property type="entry name" value="DUF218"/>
    <property type="match status" value="1"/>
</dbReference>
<dbReference type="Gene3D" id="3.40.50.620">
    <property type="entry name" value="HUPs"/>
    <property type="match status" value="1"/>
</dbReference>
<dbReference type="EMBL" id="FOZL01000002">
    <property type="protein sequence ID" value="SFS21731.1"/>
    <property type="molecule type" value="Genomic_DNA"/>
</dbReference>
<dbReference type="RefSeq" id="WP_089843754.1">
    <property type="nucleotide sequence ID" value="NZ_FOZL01000002.1"/>
</dbReference>
<dbReference type="InterPro" id="IPR003848">
    <property type="entry name" value="DUF218"/>
</dbReference>
<evidence type="ECO:0000256" key="1">
    <source>
        <dbReference type="SAM" id="Phobius"/>
    </source>
</evidence>
<dbReference type="PANTHER" id="PTHR30336:SF20">
    <property type="entry name" value="DUF218 DOMAIN-CONTAINING PROTEIN"/>
    <property type="match status" value="1"/>
</dbReference>
<dbReference type="OrthoDB" id="9782395at2"/>
<dbReference type="AlphaFoldDB" id="A0A1I6N1I7"/>